<dbReference type="Proteomes" id="UP001601521">
    <property type="component" value="Unassembled WGS sequence"/>
</dbReference>
<comment type="caution">
    <text evidence="2">The sequence shown here is derived from an EMBL/GenBank/DDBJ whole genome shotgun (WGS) entry which is preliminary data.</text>
</comment>
<reference evidence="2 3" key="1">
    <citation type="submission" date="2024-10" db="EMBL/GenBank/DDBJ databases">
        <title>The Natural Products Discovery Center: Release of the First 8490 Sequenced Strains for Exploring Actinobacteria Biosynthetic Diversity.</title>
        <authorList>
            <person name="Kalkreuter E."/>
            <person name="Kautsar S.A."/>
            <person name="Yang D."/>
            <person name="Bader C.D."/>
            <person name="Teijaro C.N."/>
            <person name="Fluegel L."/>
            <person name="Davis C.M."/>
            <person name="Simpson J.R."/>
            <person name="Lauterbach L."/>
            <person name="Steele A.D."/>
            <person name="Gui C."/>
            <person name="Meng S."/>
            <person name="Li G."/>
            <person name="Viehrig K."/>
            <person name="Ye F."/>
            <person name="Su P."/>
            <person name="Kiefer A.F."/>
            <person name="Nichols A."/>
            <person name="Cepeda A.J."/>
            <person name="Yan W."/>
            <person name="Fan B."/>
            <person name="Jiang Y."/>
            <person name="Adhikari A."/>
            <person name="Zheng C.-J."/>
            <person name="Schuster L."/>
            <person name="Cowan T.M."/>
            <person name="Smanski M.J."/>
            <person name="Chevrette M.G."/>
            <person name="De Carvalho L.P.S."/>
            <person name="Shen B."/>
        </authorList>
    </citation>
    <scope>NUCLEOTIDE SEQUENCE [LARGE SCALE GENOMIC DNA]</scope>
    <source>
        <strain evidence="2 3">NPDC004550</strain>
    </source>
</reference>
<protein>
    <submittedName>
        <fullName evidence="2">Uncharacterized protein</fullName>
    </submittedName>
</protein>
<dbReference type="EMBL" id="JBIALX010000006">
    <property type="protein sequence ID" value="MFF0455023.1"/>
    <property type="molecule type" value="Genomic_DNA"/>
</dbReference>
<evidence type="ECO:0000256" key="1">
    <source>
        <dbReference type="SAM" id="MobiDB-lite"/>
    </source>
</evidence>
<sequence>MNVDWQIYYEAAKRCHQLADDLRKADKPVHDAVKGTCVGMAGDATGCAEWGKTYDEAARKTLQASASLANALTNYGAVLYAQGYNWGIANKSKPPPHRPNTSQVGEYTVNIPSSVHDNGLGFDHSGGVKAFFDKLVAKVIERFHKLPNGDAAKLKTAHETWNTFASHETVTGAAAQISAISGLFDGIDDATNRQHIQDHFTTLKTGADSLATAALNVSAPIGKYHDATLSFGQDTAHKINWLEAGVAAAAVAGIALAIFTVGMSVEVSGEAIAGAVTATIGAIEESFSASALAEIFGYTALVATAAVTIKAFDAVPSDLEKVAANLAAIIAMKVLIDGGEHTQSSDQPDFRHSEYTQDEIEEFINGHTGDGNPTMDRPTPAQVHDALEHGTPEPMGDGRTPEQAEQFVYKGIKVVVNYELPWKSTAWKL</sequence>
<name>A0ABW6NIN3_9NOCA</name>
<organism evidence="2 3">
    <name type="scientific">Nocardia africana</name>
    <dbReference type="NCBI Taxonomy" id="134964"/>
    <lineage>
        <taxon>Bacteria</taxon>
        <taxon>Bacillati</taxon>
        <taxon>Actinomycetota</taxon>
        <taxon>Actinomycetes</taxon>
        <taxon>Mycobacteriales</taxon>
        <taxon>Nocardiaceae</taxon>
        <taxon>Nocardia</taxon>
    </lineage>
</organism>
<gene>
    <name evidence="2" type="ORF">ACFYTH_16795</name>
</gene>
<dbReference type="RefSeq" id="WP_387251906.1">
    <property type="nucleotide sequence ID" value="NZ_JBIALX010000006.1"/>
</dbReference>
<evidence type="ECO:0000313" key="2">
    <source>
        <dbReference type="EMBL" id="MFF0455023.1"/>
    </source>
</evidence>
<accession>A0ABW6NIN3</accession>
<keyword evidence="3" id="KW-1185">Reference proteome</keyword>
<proteinExistence type="predicted"/>
<feature type="region of interest" description="Disordered" evidence="1">
    <location>
        <begin position="364"/>
        <end position="401"/>
    </location>
</feature>
<evidence type="ECO:0000313" key="3">
    <source>
        <dbReference type="Proteomes" id="UP001601521"/>
    </source>
</evidence>